<name>A0A928Z156_9CYAN</name>
<dbReference type="GO" id="GO:0005543">
    <property type="term" value="F:phospholipid binding"/>
    <property type="evidence" value="ECO:0007669"/>
    <property type="project" value="TreeGrafter"/>
</dbReference>
<dbReference type="EMBL" id="JADEXQ010000001">
    <property type="protein sequence ID" value="MBE9028159.1"/>
    <property type="molecule type" value="Genomic_DNA"/>
</dbReference>
<sequence length="417" mass="45984">MTEPVDILILSNGPGELVTWVKPTLRALRQQLGHDRHQVRISIVLSPCPNASGSETTIAESYGEVDRVQGATDFLPFLLWGKTSANWDWRSRGVVLFLGGDQLFPVIIGKRLGYKTVLYCEWDARWQNWVDRFAVMKSSIVSTAKPAFRDKFMVVGDLMNEVGDLTSNEHQSTAEIVGLLPGSKRAKLMQGVPIMLAIADLIRQQRPTTQFVIPVAPTLTLAELASYARVDNPAFDLVNGSAATLIEGDESYLETTQGTRIILHQKLGDRIPPYDVFKRCTICITTAGANTAELGTLAVPMIMILPTNQLDAMRAWNGVTGLLANLPGIGTIFARVINQIALRRVGLLAWPNKWANTQIVPERVGQLYPDEVADLTLDYLTHPHKLQTMRDALKAVRGEAGAADKLATIVTNLIYEF</sequence>
<dbReference type="InterPro" id="IPR003835">
    <property type="entry name" value="Glyco_trans_19"/>
</dbReference>
<evidence type="ECO:0000313" key="1">
    <source>
        <dbReference type="EMBL" id="MBE9028159.1"/>
    </source>
</evidence>
<accession>A0A928Z156</accession>
<dbReference type="Proteomes" id="UP000625316">
    <property type="component" value="Unassembled WGS sequence"/>
</dbReference>
<gene>
    <name evidence="1" type="ORF">IQ266_00125</name>
</gene>
<dbReference type="PANTHER" id="PTHR30372">
    <property type="entry name" value="LIPID-A-DISACCHARIDE SYNTHASE"/>
    <property type="match status" value="1"/>
</dbReference>
<comment type="caution">
    <text evidence="1">The sequence shown here is derived from an EMBL/GenBank/DDBJ whole genome shotgun (WGS) entry which is preliminary data.</text>
</comment>
<dbReference type="GO" id="GO:0009245">
    <property type="term" value="P:lipid A biosynthetic process"/>
    <property type="evidence" value="ECO:0007669"/>
    <property type="project" value="InterPro"/>
</dbReference>
<keyword evidence="2" id="KW-1185">Reference proteome</keyword>
<evidence type="ECO:0000313" key="2">
    <source>
        <dbReference type="Proteomes" id="UP000625316"/>
    </source>
</evidence>
<reference evidence="1" key="1">
    <citation type="submission" date="2020-10" db="EMBL/GenBank/DDBJ databases">
        <authorList>
            <person name="Castelo-Branco R."/>
            <person name="Eusebio N."/>
            <person name="Adriana R."/>
            <person name="Vieira A."/>
            <person name="Brugerolle De Fraissinette N."/>
            <person name="Rezende De Castro R."/>
            <person name="Schneider M.P."/>
            <person name="Vasconcelos V."/>
            <person name="Leao P.N."/>
        </authorList>
    </citation>
    <scope>NUCLEOTIDE SEQUENCE</scope>
    <source>
        <strain evidence="1">LEGE 11480</strain>
    </source>
</reference>
<dbReference type="AlphaFoldDB" id="A0A928Z156"/>
<proteinExistence type="predicted"/>
<dbReference type="GO" id="GO:0016020">
    <property type="term" value="C:membrane"/>
    <property type="evidence" value="ECO:0007669"/>
    <property type="project" value="GOC"/>
</dbReference>
<protein>
    <submittedName>
        <fullName evidence="1">Lipid-A-disaccharide synthase</fullName>
    </submittedName>
</protein>
<dbReference type="GO" id="GO:0008915">
    <property type="term" value="F:lipid-A-disaccharide synthase activity"/>
    <property type="evidence" value="ECO:0007669"/>
    <property type="project" value="InterPro"/>
</dbReference>
<organism evidence="1 2">
    <name type="scientific">Romeriopsis navalis LEGE 11480</name>
    <dbReference type="NCBI Taxonomy" id="2777977"/>
    <lineage>
        <taxon>Bacteria</taxon>
        <taxon>Bacillati</taxon>
        <taxon>Cyanobacteriota</taxon>
        <taxon>Cyanophyceae</taxon>
        <taxon>Leptolyngbyales</taxon>
        <taxon>Leptolyngbyaceae</taxon>
        <taxon>Romeriopsis</taxon>
        <taxon>Romeriopsis navalis</taxon>
    </lineage>
</organism>
<dbReference type="PANTHER" id="PTHR30372:SF6">
    <property type="entry name" value="LIPID-A-DISACCHARIDE SYNTHASE"/>
    <property type="match status" value="1"/>
</dbReference>